<dbReference type="CDD" id="cd02696">
    <property type="entry name" value="MurNAc-LAA"/>
    <property type="match status" value="1"/>
</dbReference>
<dbReference type="PANTHER" id="PTHR30404">
    <property type="entry name" value="N-ACETYLMURAMOYL-L-ALANINE AMIDASE"/>
    <property type="match status" value="1"/>
</dbReference>
<accession>A0A519B924</accession>
<gene>
    <name evidence="3" type="ORF">EVJ47_08990</name>
</gene>
<proteinExistence type="predicted"/>
<keyword evidence="1" id="KW-0378">Hydrolase</keyword>
<organism evidence="3 4">
    <name type="scientific">Candidatus Acidulodesulfobacterium ferriphilum</name>
    <dbReference type="NCBI Taxonomy" id="2597223"/>
    <lineage>
        <taxon>Bacteria</taxon>
        <taxon>Deltaproteobacteria</taxon>
        <taxon>Candidatus Acidulodesulfobacterales</taxon>
        <taxon>Candidatus Acidulodesulfobacterium</taxon>
    </lineage>
</organism>
<evidence type="ECO:0000313" key="3">
    <source>
        <dbReference type="EMBL" id="RZD13801.1"/>
    </source>
</evidence>
<dbReference type="InterPro" id="IPR002508">
    <property type="entry name" value="MurNAc-LAA_cat"/>
</dbReference>
<reference evidence="3 4" key="1">
    <citation type="submission" date="2019-01" db="EMBL/GenBank/DDBJ databases">
        <title>Insights into ecological role of a new deltaproteobacterial order Candidatus Sinidesulfobacterales (Sva0485) by metagenomics and metatranscriptomics.</title>
        <authorList>
            <person name="Tan S."/>
            <person name="Liu J."/>
            <person name="Fang Y."/>
            <person name="Hedlund B.P."/>
            <person name="Lian Z.H."/>
            <person name="Huang L.Y."/>
            <person name="Li J.T."/>
            <person name="Huang L.N."/>
            <person name="Li W.J."/>
            <person name="Jiang H.C."/>
            <person name="Dong H.L."/>
            <person name="Shu W.S."/>
        </authorList>
    </citation>
    <scope>NUCLEOTIDE SEQUENCE [LARGE SCALE GENOMIC DNA]</scope>
    <source>
        <strain evidence="3">AP3</strain>
    </source>
</reference>
<feature type="domain" description="MurNAc-LAA" evidence="2">
    <location>
        <begin position="232"/>
        <end position="340"/>
    </location>
</feature>
<dbReference type="Pfam" id="PF01520">
    <property type="entry name" value="Amidase_3"/>
    <property type="match status" value="1"/>
</dbReference>
<dbReference type="GO" id="GO:0008745">
    <property type="term" value="F:N-acetylmuramoyl-L-alanine amidase activity"/>
    <property type="evidence" value="ECO:0007669"/>
    <property type="project" value="InterPro"/>
</dbReference>
<dbReference type="InterPro" id="IPR050695">
    <property type="entry name" value="N-acetylmuramoyl_amidase_3"/>
</dbReference>
<dbReference type="PANTHER" id="PTHR30404:SF0">
    <property type="entry name" value="N-ACETYLMURAMOYL-L-ALANINE AMIDASE AMIC"/>
    <property type="match status" value="1"/>
</dbReference>
<dbReference type="GO" id="GO:0009253">
    <property type="term" value="P:peptidoglycan catabolic process"/>
    <property type="evidence" value="ECO:0007669"/>
    <property type="project" value="InterPro"/>
</dbReference>
<dbReference type="EMBL" id="SGBD01000007">
    <property type="protein sequence ID" value="RZD13801.1"/>
    <property type="molecule type" value="Genomic_DNA"/>
</dbReference>
<dbReference type="SUPFAM" id="SSF53187">
    <property type="entry name" value="Zn-dependent exopeptidases"/>
    <property type="match status" value="1"/>
</dbReference>
<evidence type="ECO:0000313" key="4">
    <source>
        <dbReference type="Proteomes" id="UP000320813"/>
    </source>
</evidence>
<dbReference type="Gene3D" id="3.40.630.40">
    <property type="entry name" value="Zn-dependent exopeptidases"/>
    <property type="match status" value="1"/>
</dbReference>
<dbReference type="GO" id="GO:0030288">
    <property type="term" value="C:outer membrane-bounded periplasmic space"/>
    <property type="evidence" value="ECO:0007669"/>
    <property type="project" value="TreeGrafter"/>
</dbReference>
<evidence type="ECO:0000259" key="2">
    <source>
        <dbReference type="SMART" id="SM00646"/>
    </source>
</evidence>
<dbReference type="AlphaFoldDB" id="A0A519B924"/>
<sequence>MERSFYCKRKAFFVSFFLLIFNLLIVFKSAYAYSGNITKITGVSVNRGSGAIDIYTIGKPFYKGYLFYKGPKNFFILVFGHSILYGAGKKVARPFKNVFSVSYSQFSTSPEYSVHIVIRQNLPAKPRIRTVSIGNNRYKTAVYVLNIAKKFKKNITAPGGKPTPAVRHINFNVFIDAGHGGDDPGGIGPMGLPESFVNLSIALKLRKILEAKGIKVEIDRTSNTNVGLPQRAAEANRSGANLFIGLYCNSVVVPYLYGTTTYYFHKNSRRFAGYLEHYISLHLNLKYDGVVHDDLYVLRFTDMPAVIIEYAYISNPYEEHLLASSTFRQLIANGIANAIIRYYNLK</sequence>
<protein>
    <submittedName>
        <fullName evidence="3">N-acetylmuramoyl-L-alanine amidase</fullName>
    </submittedName>
</protein>
<dbReference type="SMART" id="SM00646">
    <property type="entry name" value="Ami_3"/>
    <property type="match status" value="1"/>
</dbReference>
<dbReference type="Proteomes" id="UP000320813">
    <property type="component" value="Unassembled WGS sequence"/>
</dbReference>
<name>A0A519B924_9DELT</name>
<comment type="caution">
    <text evidence="3">The sequence shown here is derived from an EMBL/GenBank/DDBJ whole genome shotgun (WGS) entry which is preliminary data.</text>
</comment>
<evidence type="ECO:0000256" key="1">
    <source>
        <dbReference type="ARBA" id="ARBA00022801"/>
    </source>
</evidence>